<proteinExistence type="predicted"/>
<dbReference type="EMBL" id="FNFE01000006">
    <property type="protein sequence ID" value="SDK71639.1"/>
    <property type="molecule type" value="Genomic_DNA"/>
</dbReference>
<dbReference type="RefSeq" id="WP_245724266.1">
    <property type="nucleotide sequence ID" value="NZ_FNFE01000006.1"/>
</dbReference>
<gene>
    <name evidence="2" type="ORF">SAMN04515672_3775</name>
</gene>
<evidence type="ECO:0000313" key="2">
    <source>
        <dbReference type="EMBL" id="SDK71639.1"/>
    </source>
</evidence>
<accession>A0A1G9E689</accession>
<organism evidence="2 3">
    <name type="scientific">Natronorubrum texcoconense</name>
    <dbReference type="NCBI Taxonomy" id="1095776"/>
    <lineage>
        <taxon>Archaea</taxon>
        <taxon>Methanobacteriati</taxon>
        <taxon>Methanobacteriota</taxon>
        <taxon>Stenosarchaea group</taxon>
        <taxon>Halobacteria</taxon>
        <taxon>Halobacteriales</taxon>
        <taxon>Natrialbaceae</taxon>
        <taxon>Natronorubrum</taxon>
    </lineage>
</organism>
<evidence type="ECO:0000313" key="3">
    <source>
        <dbReference type="Proteomes" id="UP000198882"/>
    </source>
</evidence>
<sequence length="84" mass="9191">MSESRPTLMEDLEQAGRESMPHLLGAIVSAVVSLLVPLAGIVAAYSGYRLTTVMERSWFGLLFAVFGVVSLVSWLVLIWGPHLF</sequence>
<name>A0A1G9E689_9EURY</name>
<dbReference type="AlphaFoldDB" id="A0A1G9E689"/>
<protein>
    <submittedName>
        <fullName evidence="2">Uncharacterized protein</fullName>
    </submittedName>
</protein>
<keyword evidence="1" id="KW-0472">Membrane</keyword>
<dbReference type="Proteomes" id="UP000198882">
    <property type="component" value="Unassembled WGS sequence"/>
</dbReference>
<feature type="transmembrane region" description="Helical" evidence="1">
    <location>
        <begin position="20"/>
        <end position="46"/>
    </location>
</feature>
<keyword evidence="1" id="KW-1133">Transmembrane helix</keyword>
<keyword evidence="3" id="KW-1185">Reference proteome</keyword>
<reference evidence="3" key="1">
    <citation type="submission" date="2016-10" db="EMBL/GenBank/DDBJ databases">
        <authorList>
            <person name="Varghese N."/>
            <person name="Submissions S."/>
        </authorList>
    </citation>
    <scope>NUCLEOTIDE SEQUENCE [LARGE SCALE GENOMIC DNA]</scope>
    <source>
        <strain evidence="3">B4,CECT 8067,JCM 17497</strain>
    </source>
</reference>
<keyword evidence="1" id="KW-0812">Transmembrane</keyword>
<evidence type="ECO:0000256" key="1">
    <source>
        <dbReference type="SAM" id="Phobius"/>
    </source>
</evidence>
<feature type="transmembrane region" description="Helical" evidence="1">
    <location>
        <begin position="58"/>
        <end position="79"/>
    </location>
</feature>